<reference evidence="15" key="3">
    <citation type="submission" date="2020-12" db="UniProtKB">
        <authorList>
            <consortium name="EnsemblPlants"/>
        </authorList>
    </citation>
    <scope>IDENTIFICATION</scope>
</reference>
<keyword evidence="7" id="KW-0067">ATP-binding</keyword>
<dbReference type="InterPro" id="IPR017871">
    <property type="entry name" value="ABC_transporter-like_CS"/>
</dbReference>
<evidence type="ECO:0000256" key="2">
    <source>
        <dbReference type="ARBA" id="ARBA00009726"/>
    </source>
</evidence>
<evidence type="ECO:0000313" key="15">
    <source>
        <dbReference type="EnsemblPlants" id="Pp3c17_10760V3.1"/>
    </source>
</evidence>
<dbReference type="InterPro" id="IPR003439">
    <property type="entry name" value="ABC_transporter-like_ATP-bd"/>
</dbReference>
<dbReference type="Pfam" id="PF00664">
    <property type="entry name" value="ABC_membrane"/>
    <property type="match status" value="2"/>
</dbReference>
<dbReference type="Pfam" id="PF00005">
    <property type="entry name" value="ABC_tran"/>
    <property type="match status" value="2"/>
</dbReference>
<reference evidence="14 16" key="2">
    <citation type="journal article" date="2018" name="Plant J.">
        <title>The Physcomitrella patens chromosome-scale assembly reveals moss genome structure and evolution.</title>
        <authorList>
            <person name="Lang D."/>
            <person name="Ullrich K.K."/>
            <person name="Murat F."/>
            <person name="Fuchs J."/>
            <person name="Jenkins J."/>
            <person name="Haas F.B."/>
            <person name="Piednoel M."/>
            <person name="Gundlach H."/>
            <person name="Van Bel M."/>
            <person name="Meyberg R."/>
            <person name="Vives C."/>
            <person name="Morata J."/>
            <person name="Symeonidi A."/>
            <person name="Hiss M."/>
            <person name="Muchero W."/>
            <person name="Kamisugi Y."/>
            <person name="Saleh O."/>
            <person name="Blanc G."/>
            <person name="Decker E.L."/>
            <person name="van Gessel N."/>
            <person name="Grimwood J."/>
            <person name="Hayes R.D."/>
            <person name="Graham S.W."/>
            <person name="Gunter L.E."/>
            <person name="McDaniel S.F."/>
            <person name="Hoernstein S.N.W."/>
            <person name="Larsson A."/>
            <person name="Li F.W."/>
            <person name="Perroud P.F."/>
            <person name="Phillips J."/>
            <person name="Ranjan P."/>
            <person name="Rokshar D.S."/>
            <person name="Rothfels C.J."/>
            <person name="Schneider L."/>
            <person name="Shu S."/>
            <person name="Stevenson D.W."/>
            <person name="Thummler F."/>
            <person name="Tillich M."/>
            <person name="Villarreal Aguilar J.C."/>
            <person name="Widiez T."/>
            <person name="Wong G.K."/>
            <person name="Wymore A."/>
            <person name="Zhang Y."/>
            <person name="Zimmer A.D."/>
            <person name="Quatrano R.S."/>
            <person name="Mayer K.F.X."/>
            <person name="Goodstein D."/>
            <person name="Casacuberta J.M."/>
            <person name="Vandepoele K."/>
            <person name="Reski R."/>
            <person name="Cuming A.C."/>
            <person name="Tuskan G.A."/>
            <person name="Maumus F."/>
            <person name="Salse J."/>
            <person name="Schmutz J."/>
            <person name="Rensing S.A."/>
        </authorList>
    </citation>
    <scope>NUCLEOTIDE SEQUENCE [LARGE SCALE GENOMIC DNA]</scope>
    <source>
        <strain evidence="15 16">cv. Gransden 2004</strain>
    </source>
</reference>
<keyword evidence="9 11" id="KW-0472">Membrane</keyword>
<evidence type="ECO:0000256" key="9">
    <source>
        <dbReference type="ARBA" id="ARBA00023136"/>
    </source>
</evidence>
<dbReference type="Gramene" id="Pp3c17_10760V3.1">
    <property type="protein sequence ID" value="Pp3c17_10760V3.1"/>
    <property type="gene ID" value="Pp3c17_10760"/>
</dbReference>
<gene>
    <name evidence="15" type="primary">LOC112294503</name>
    <name evidence="14" type="ORF">PHYPA_021903</name>
</gene>
<dbReference type="EMBL" id="ABEU02000017">
    <property type="protein sequence ID" value="PNR36053.1"/>
    <property type="molecule type" value="Genomic_DNA"/>
</dbReference>
<dbReference type="InterPro" id="IPR003593">
    <property type="entry name" value="AAA+_ATPase"/>
</dbReference>
<proteinExistence type="inferred from homology"/>
<feature type="transmembrane region" description="Helical" evidence="11">
    <location>
        <begin position="800"/>
        <end position="827"/>
    </location>
</feature>
<feature type="domain" description="ABC transporter" evidence="12">
    <location>
        <begin position="411"/>
        <end position="634"/>
    </location>
</feature>
<feature type="transmembrane region" description="Helical" evidence="11">
    <location>
        <begin position="92"/>
        <end position="114"/>
    </location>
</feature>
<dbReference type="SUPFAM" id="SSF52540">
    <property type="entry name" value="P-loop containing nucleoside triphosphate hydrolases"/>
    <property type="match status" value="2"/>
</dbReference>
<feature type="transmembrane region" description="Helical" evidence="11">
    <location>
        <begin position="307"/>
        <end position="327"/>
    </location>
</feature>
<keyword evidence="16" id="KW-1185">Reference proteome</keyword>
<comment type="subcellular location">
    <subcellularLocation>
        <location evidence="1">Membrane</location>
        <topology evidence="1">Multi-pass membrane protein</topology>
    </subcellularLocation>
</comment>
<comment type="similarity">
    <text evidence="2">Belongs to the ABC transporter superfamily. ABCC family. Conjugate transporter (TC 3.A.1.208) subfamily.</text>
</comment>
<keyword evidence="6" id="KW-0547">Nucleotide-binding</keyword>
<dbReference type="EnsemblPlants" id="Pp3c17_10760V3.2">
    <property type="protein sequence ID" value="Pp3c17_10760V3.2"/>
    <property type="gene ID" value="Pp3c17_10760"/>
</dbReference>
<protein>
    <submittedName>
        <fullName evidence="14 15">Uncharacterized protein</fullName>
    </submittedName>
</protein>
<dbReference type="FunFam" id="1.20.1560.10:FF:000003">
    <property type="entry name" value="ABC transporter C family member 10"/>
    <property type="match status" value="1"/>
</dbReference>
<feature type="domain" description="ABC transporter" evidence="12">
    <location>
        <begin position="1079"/>
        <end position="1313"/>
    </location>
</feature>
<evidence type="ECO:0000256" key="4">
    <source>
        <dbReference type="ARBA" id="ARBA00022692"/>
    </source>
</evidence>
<dbReference type="InterPro" id="IPR027417">
    <property type="entry name" value="P-loop_NTPase"/>
</dbReference>
<keyword evidence="8 11" id="KW-1133">Transmembrane helix</keyword>
<keyword evidence="4 11" id="KW-0812">Transmembrane</keyword>
<dbReference type="OrthoDB" id="6500128at2759"/>
<dbReference type="EnsemblPlants" id="Pp3c17_10760V3.1">
    <property type="protein sequence ID" value="Pp3c17_10760V3.1"/>
    <property type="gene ID" value="Pp3c17_10760"/>
</dbReference>
<dbReference type="Gramene" id="Pp3c17_10760V3.3">
    <property type="protein sequence ID" value="Pp3c17_10760V3.3"/>
    <property type="gene ID" value="Pp3c17_10760"/>
</dbReference>
<name>A0A2K1J3F4_PHYPA</name>
<feature type="transmembrane region" description="Helical" evidence="11">
    <location>
        <begin position="1022"/>
        <end position="1040"/>
    </location>
</feature>
<accession>A0A2K1J3F4</accession>
<dbReference type="PANTHER" id="PTHR24223:SF440">
    <property type="match status" value="1"/>
</dbReference>
<feature type="transmembrane region" description="Helical" evidence="11">
    <location>
        <begin position="870"/>
        <end position="890"/>
    </location>
</feature>
<dbReference type="GeneID" id="112294503"/>
<dbReference type="GO" id="GO:0016887">
    <property type="term" value="F:ATP hydrolysis activity"/>
    <property type="evidence" value="ECO:0007669"/>
    <property type="project" value="InterPro"/>
</dbReference>
<dbReference type="SUPFAM" id="SSF90123">
    <property type="entry name" value="ABC transporter transmembrane region"/>
    <property type="match status" value="2"/>
</dbReference>
<dbReference type="EnsemblPlants" id="Pp3c17_10760V3.3">
    <property type="protein sequence ID" value="Pp3c17_10760V3.3"/>
    <property type="gene ID" value="Pp3c17_10760"/>
</dbReference>
<evidence type="ECO:0000256" key="5">
    <source>
        <dbReference type="ARBA" id="ARBA00022737"/>
    </source>
</evidence>
<keyword evidence="5" id="KW-0677">Repeat</keyword>
<dbReference type="InterPro" id="IPR044726">
    <property type="entry name" value="ABCC_6TM_D2"/>
</dbReference>
<dbReference type="InterPro" id="IPR044746">
    <property type="entry name" value="ABCC_6TM_D1"/>
</dbReference>
<feature type="transmembrane region" description="Helical" evidence="11">
    <location>
        <begin position="215"/>
        <end position="232"/>
    </location>
</feature>
<evidence type="ECO:0000256" key="3">
    <source>
        <dbReference type="ARBA" id="ARBA00022448"/>
    </source>
</evidence>
<feature type="transmembrane region" description="Helical" evidence="11">
    <location>
        <begin position="990"/>
        <end position="1010"/>
    </location>
</feature>
<dbReference type="FunFam" id="3.40.50.300:FF:000508">
    <property type="entry name" value="ABC transporter C family member 5"/>
    <property type="match status" value="1"/>
</dbReference>
<evidence type="ECO:0000256" key="10">
    <source>
        <dbReference type="SAM" id="MobiDB-lite"/>
    </source>
</evidence>
<dbReference type="FunFam" id="1.20.1560.10:FF:000002">
    <property type="entry name" value="ABC transporter C family member 5"/>
    <property type="match status" value="1"/>
</dbReference>
<dbReference type="Gene3D" id="1.20.1560.10">
    <property type="entry name" value="ABC transporter type 1, transmembrane domain"/>
    <property type="match status" value="2"/>
</dbReference>
<feature type="domain" description="ABC transmembrane type-1" evidence="13">
    <location>
        <begin position="764"/>
        <end position="1042"/>
    </location>
</feature>
<feature type="transmembrane region" description="Helical" evidence="11">
    <location>
        <begin position="238"/>
        <end position="257"/>
    </location>
</feature>
<dbReference type="GO" id="GO:0140359">
    <property type="term" value="F:ABC-type transporter activity"/>
    <property type="evidence" value="ECO:0000318"/>
    <property type="project" value="GO_Central"/>
</dbReference>
<dbReference type="GO" id="GO:0005524">
    <property type="term" value="F:ATP binding"/>
    <property type="evidence" value="ECO:0007669"/>
    <property type="project" value="UniProtKB-KW"/>
</dbReference>
<evidence type="ECO:0000256" key="7">
    <source>
        <dbReference type="ARBA" id="ARBA00022840"/>
    </source>
</evidence>
<dbReference type="PROSITE" id="PS50929">
    <property type="entry name" value="ABC_TM1F"/>
    <property type="match status" value="2"/>
</dbReference>
<dbReference type="CDD" id="cd03244">
    <property type="entry name" value="ABCC_MRP_domain2"/>
    <property type="match status" value="1"/>
</dbReference>
<dbReference type="Gramene" id="Pp3c17_10760V3.2">
    <property type="protein sequence ID" value="Pp3c17_10760V3.2"/>
    <property type="gene ID" value="Pp3c17_10760"/>
</dbReference>
<dbReference type="InterPro" id="IPR050173">
    <property type="entry name" value="ABC_transporter_C-like"/>
</dbReference>
<evidence type="ECO:0000256" key="8">
    <source>
        <dbReference type="ARBA" id="ARBA00022989"/>
    </source>
</evidence>
<evidence type="ECO:0000313" key="14">
    <source>
        <dbReference type="EMBL" id="PNR36053.1"/>
    </source>
</evidence>
<dbReference type="InterPro" id="IPR036640">
    <property type="entry name" value="ABC1_TM_sf"/>
</dbReference>
<evidence type="ECO:0000313" key="16">
    <source>
        <dbReference type="Proteomes" id="UP000006727"/>
    </source>
</evidence>
<dbReference type="CDD" id="cd18579">
    <property type="entry name" value="ABC_6TM_ABCC_D1"/>
    <property type="match status" value="1"/>
</dbReference>
<dbReference type="RefSeq" id="XP_024400772.1">
    <property type="nucleotide sequence ID" value="XM_024545004.2"/>
</dbReference>
<evidence type="ECO:0000259" key="12">
    <source>
        <dbReference type="PROSITE" id="PS50893"/>
    </source>
</evidence>
<dbReference type="FunFam" id="3.40.50.300:FF:000169">
    <property type="entry name" value="ABC transporter C family member 3"/>
    <property type="match status" value="1"/>
</dbReference>
<dbReference type="OMA" id="LAQDYWI"/>
<feature type="transmembrane region" description="Helical" evidence="11">
    <location>
        <begin position="134"/>
        <end position="155"/>
    </location>
</feature>
<dbReference type="PROSITE" id="PS00211">
    <property type="entry name" value="ABC_TRANSPORTER_1"/>
    <property type="match status" value="1"/>
</dbReference>
<feature type="region of interest" description="Disordered" evidence="10">
    <location>
        <begin position="642"/>
        <end position="695"/>
    </location>
</feature>
<evidence type="ECO:0000259" key="13">
    <source>
        <dbReference type="PROSITE" id="PS50929"/>
    </source>
</evidence>
<keyword evidence="3" id="KW-0813">Transport</keyword>
<dbReference type="SMART" id="SM00382">
    <property type="entry name" value="AAA"/>
    <property type="match status" value="2"/>
</dbReference>
<dbReference type="STRING" id="3218.A0A2K1J3F4"/>
<feature type="domain" description="ABC transmembrane type-1" evidence="13">
    <location>
        <begin position="97"/>
        <end position="377"/>
    </location>
</feature>
<dbReference type="KEGG" id="ppp:112294503"/>
<evidence type="ECO:0000256" key="6">
    <source>
        <dbReference type="ARBA" id="ARBA00022741"/>
    </source>
</evidence>
<dbReference type="GO" id="GO:0016020">
    <property type="term" value="C:membrane"/>
    <property type="evidence" value="ECO:0007669"/>
    <property type="project" value="UniProtKB-SubCell"/>
</dbReference>
<organism evidence="14">
    <name type="scientific">Physcomitrium patens</name>
    <name type="common">Spreading-leaved earth moss</name>
    <name type="synonym">Physcomitrella patens</name>
    <dbReference type="NCBI Taxonomy" id="3218"/>
    <lineage>
        <taxon>Eukaryota</taxon>
        <taxon>Viridiplantae</taxon>
        <taxon>Streptophyta</taxon>
        <taxon>Embryophyta</taxon>
        <taxon>Bryophyta</taxon>
        <taxon>Bryophytina</taxon>
        <taxon>Bryopsida</taxon>
        <taxon>Funariidae</taxon>
        <taxon>Funariales</taxon>
        <taxon>Funariaceae</taxon>
        <taxon>Physcomitrium</taxon>
    </lineage>
</organism>
<dbReference type="Proteomes" id="UP000006727">
    <property type="component" value="Chromosome 17"/>
</dbReference>
<dbReference type="Gene3D" id="3.40.50.300">
    <property type="entry name" value="P-loop containing nucleotide triphosphate hydrolases"/>
    <property type="match status" value="2"/>
</dbReference>
<dbReference type="GO" id="GO:0055085">
    <property type="term" value="P:transmembrane transport"/>
    <property type="evidence" value="ECO:0000318"/>
    <property type="project" value="GO_Central"/>
</dbReference>
<feature type="transmembrane region" description="Helical" evidence="11">
    <location>
        <begin position="896"/>
        <end position="914"/>
    </location>
</feature>
<dbReference type="PaxDb" id="3218-PP1S105_137V6.1"/>
<dbReference type="PROSITE" id="PS50893">
    <property type="entry name" value="ABC_TRANSPORTER_2"/>
    <property type="match status" value="2"/>
</dbReference>
<evidence type="ECO:0000256" key="1">
    <source>
        <dbReference type="ARBA" id="ARBA00004141"/>
    </source>
</evidence>
<sequence>MERYNDLEKPLIGKEDPSVVVTGYATANIWTRVTFSWLNPLLREGASRRLEIDDVPTLAERHKATRLYELFVSNWPKEEVPNSTRRTLFTTFWWPLIVSGVLLLLKLSVTYVGPLLLQSFVDYTAGVQRFPYEGYVLVLLLILAKSTEVLSTHMYQFTCNKLGMQVRSSLISMIYRKGLRLSSGARQSHGVGQIVNYMSVDAQQLSDVCLQFHNMWFVPAQLVIATVILWKLVGVPTIAGLSVMALTAFSNVFIARFQKYFQTGIMKGRDSRMKVFNEALSNMKVIKLQGWEGQFLKNVENARQKEYMWLCRYMYTTVLAIFIVWFTPLAATVAVFAACTFLGNGIAPGSAFTIIATIRITQEPLRLFPNTLVAISQAIVSLERLDKYLWSTELEKGAIVKLPFSATAPAVKANQASFTWVPEAEEVTLTNINLEIPRGALVTVVGKVGSGKSSLLASLLGEMPKLSGEVEVRGTTAYVAQSAWIQNGTIESNILFGRPMDRSKYMDILHKCALEQDLAQMEFGDQTEIGERGINMSGGQKQRIQLARALYQECDVYLLDDIFSAVDAHTGSHIFRKCILEGLVGKTVILVTHQIEFLHAANTILVMREGSIVQSGQFQELLSTGLDFESLVEAHNKSLDAVSTSNEGAHPDGDKIPMPDNQFLKSPSRTLSKSVSGKTGSAGPESPTTLEKDILSKSRRSFSDRQDWLEPTSFSRSVSTNDGMKFALETTSKLIEEEERSSGRVSLGVYRLYLTAAWGGAIAVALLFIQCIWQGLLLAGDYWVAYETGTSTKQFNPNRFISIYAILALACALCTLVRAILVAYMSLTTSQDFYLRMLRGVFRAPMAFFDTTPTGRILSRASTDQATMDVMLPLFFGAALAVCFAGAGILVVVIQVTPLILVLIAPLAVLYYRYQAYFIASSRELTRLDAVTKAPVIHHFSETISGFVTIRCFGQEARFVETNVDRVNSNLRMDFHNAGANEWIGFRLEMIGAVVLCSSALLLVTLSPNYVQPELVGLSLSYGLQLNTTLFIGVWLACLLENKMVAMERISHYLSLPCEAPEIVEHKRPAKNWPNKGTISLENLKLRYRPNTPLVLKGITLIIEGGTKVGVVGRTGSGKSTLVLALFRLVEASGGRILIDGVDISEIGLNDLRTRLSIIPQDPTLFDGTIRTNLDPKGQYSDLEIWEALRKCQLADIIENLDLKLESPVLENGENWSVGQRQLFCLGRALLKRSRVLVLDEATASVDTRTDALIQQTVREEFDSCTVISIAHRIPSVMDCDKVVVLEKGIVKEYDKPSKLMERQPESLFASLVHEYQARSNSTIDLRSLEA</sequence>
<feature type="compositionally biased region" description="Polar residues" evidence="10">
    <location>
        <begin position="663"/>
        <end position="679"/>
    </location>
</feature>
<reference evidence="14 16" key="1">
    <citation type="journal article" date="2008" name="Science">
        <title>The Physcomitrella genome reveals evolutionary insights into the conquest of land by plants.</title>
        <authorList>
            <person name="Rensing S."/>
            <person name="Lang D."/>
            <person name="Zimmer A."/>
            <person name="Terry A."/>
            <person name="Salamov A."/>
            <person name="Shapiro H."/>
            <person name="Nishiyama T."/>
            <person name="Perroud P.-F."/>
            <person name="Lindquist E."/>
            <person name="Kamisugi Y."/>
            <person name="Tanahashi T."/>
            <person name="Sakakibara K."/>
            <person name="Fujita T."/>
            <person name="Oishi K."/>
            <person name="Shin-I T."/>
            <person name="Kuroki Y."/>
            <person name="Toyoda A."/>
            <person name="Suzuki Y."/>
            <person name="Hashimoto A."/>
            <person name="Yamaguchi K."/>
            <person name="Sugano A."/>
            <person name="Kohara Y."/>
            <person name="Fujiyama A."/>
            <person name="Anterola A."/>
            <person name="Aoki S."/>
            <person name="Ashton N."/>
            <person name="Barbazuk W.B."/>
            <person name="Barker E."/>
            <person name="Bennetzen J."/>
            <person name="Bezanilla M."/>
            <person name="Blankenship R."/>
            <person name="Cho S.H."/>
            <person name="Dutcher S."/>
            <person name="Estelle M."/>
            <person name="Fawcett J.A."/>
            <person name="Gundlach H."/>
            <person name="Hanada K."/>
            <person name="Heyl A."/>
            <person name="Hicks K.A."/>
            <person name="Hugh J."/>
            <person name="Lohr M."/>
            <person name="Mayer K."/>
            <person name="Melkozernov A."/>
            <person name="Murata T."/>
            <person name="Nelson D."/>
            <person name="Pils B."/>
            <person name="Prigge M."/>
            <person name="Reiss B."/>
            <person name="Renner T."/>
            <person name="Rombauts S."/>
            <person name="Rushton P."/>
            <person name="Sanderfoot A."/>
            <person name="Schween G."/>
            <person name="Shiu S.-H."/>
            <person name="Stueber K."/>
            <person name="Theodoulou F.L."/>
            <person name="Tu H."/>
            <person name="Van de Peer Y."/>
            <person name="Verrier P.J."/>
            <person name="Waters E."/>
            <person name="Wood A."/>
            <person name="Yang L."/>
            <person name="Cove D."/>
            <person name="Cuming A."/>
            <person name="Hasebe M."/>
            <person name="Lucas S."/>
            <person name="Mishler D.B."/>
            <person name="Reski R."/>
            <person name="Grigoriev I."/>
            <person name="Quatrano R.S."/>
            <person name="Boore J.L."/>
        </authorList>
    </citation>
    <scope>NUCLEOTIDE SEQUENCE [LARGE SCALE GENOMIC DNA]</scope>
    <source>
        <strain evidence="15 16">cv. Gransden 2004</strain>
    </source>
</reference>
<dbReference type="CDD" id="cd18580">
    <property type="entry name" value="ABC_6TM_ABCC_D2"/>
    <property type="match status" value="1"/>
</dbReference>
<dbReference type="CDD" id="cd03250">
    <property type="entry name" value="ABCC_MRP_domain1"/>
    <property type="match status" value="1"/>
</dbReference>
<dbReference type="InterPro" id="IPR011527">
    <property type="entry name" value="ABC1_TM_dom"/>
</dbReference>
<dbReference type="PANTHER" id="PTHR24223">
    <property type="entry name" value="ATP-BINDING CASSETTE SUB-FAMILY C"/>
    <property type="match status" value="1"/>
</dbReference>
<evidence type="ECO:0000256" key="11">
    <source>
        <dbReference type="SAM" id="Phobius"/>
    </source>
</evidence>
<feature type="transmembrane region" description="Helical" evidence="11">
    <location>
        <begin position="752"/>
        <end position="780"/>
    </location>
</feature>